<dbReference type="Gene3D" id="3.40.50.150">
    <property type="entry name" value="Vaccinia Virus protein VP39"/>
    <property type="match status" value="1"/>
</dbReference>
<protein>
    <recommendedName>
        <fullName evidence="3">O-methyltransferase</fullName>
    </recommendedName>
</protein>
<evidence type="ECO:0000313" key="2">
    <source>
        <dbReference type="Proteomes" id="UP000199375"/>
    </source>
</evidence>
<evidence type="ECO:0008006" key="3">
    <source>
        <dbReference type="Google" id="ProtNLM"/>
    </source>
</evidence>
<accession>A0A1C4X8J0</accession>
<evidence type="ECO:0000313" key="1">
    <source>
        <dbReference type="EMBL" id="SCF04843.1"/>
    </source>
</evidence>
<proteinExistence type="predicted"/>
<name>A0A1C4X8J0_9ACTN</name>
<dbReference type="AlphaFoldDB" id="A0A1C4X8J0"/>
<sequence length="119" mass="13383">MILHYLPEERVRDWYAEARHLLSPDGTLLVFDVMPDASTPAWRRQHSGPDMWTAWWTALAEEPSTRSLLDERTAALSGLSSAEFVAPAHWHCEAARRAGFTGSTVFHQSAGHALVVCRR</sequence>
<organism evidence="1 2">
    <name type="scientific">Micromonospora haikouensis</name>
    <dbReference type="NCBI Taxonomy" id="686309"/>
    <lineage>
        <taxon>Bacteria</taxon>
        <taxon>Bacillati</taxon>
        <taxon>Actinomycetota</taxon>
        <taxon>Actinomycetes</taxon>
        <taxon>Micromonosporales</taxon>
        <taxon>Micromonosporaceae</taxon>
        <taxon>Micromonospora</taxon>
    </lineage>
</organism>
<reference evidence="1 2" key="1">
    <citation type="submission" date="2016-06" db="EMBL/GenBank/DDBJ databases">
        <authorList>
            <person name="Kjaerup R.B."/>
            <person name="Dalgaard T.S."/>
            <person name="Juul-Madsen H.R."/>
        </authorList>
    </citation>
    <scope>NUCLEOTIDE SEQUENCE [LARGE SCALE GENOMIC DNA]</scope>
    <source>
        <strain evidence="1 2">DSM 45626</strain>
    </source>
</reference>
<dbReference type="EMBL" id="FMCW01000022">
    <property type="protein sequence ID" value="SCF04843.1"/>
    <property type="molecule type" value="Genomic_DNA"/>
</dbReference>
<dbReference type="InterPro" id="IPR029063">
    <property type="entry name" value="SAM-dependent_MTases_sf"/>
</dbReference>
<dbReference type="Proteomes" id="UP000199375">
    <property type="component" value="Unassembled WGS sequence"/>
</dbReference>
<dbReference type="SUPFAM" id="SSF53335">
    <property type="entry name" value="S-adenosyl-L-methionine-dependent methyltransferases"/>
    <property type="match status" value="1"/>
</dbReference>
<gene>
    <name evidence="1" type="ORF">GA0070558_122139</name>
</gene>